<organism evidence="3 4">
    <name type="scientific">Extremus antarcticus</name>
    <dbReference type="NCBI Taxonomy" id="702011"/>
    <lineage>
        <taxon>Eukaryota</taxon>
        <taxon>Fungi</taxon>
        <taxon>Dikarya</taxon>
        <taxon>Ascomycota</taxon>
        <taxon>Pezizomycotina</taxon>
        <taxon>Dothideomycetes</taxon>
        <taxon>Dothideomycetidae</taxon>
        <taxon>Mycosphaerellales</taxon>
        <taxon>Extremaceae</taxon>
        <taxon>Extremus</taxon>
    </lineage>
</organism>
<feature type="region of interest" description="Disordered" evidence="1">
    <location>
        <begin position="1091"/>
        <end position="1120"/>
    </location>
</feature>
<evidence type="ECO:0000313" key="4">
    <source>
        <dbReference type="Proteomes" id="UP001271007"/>
    </source>
</evidence>
<feature type="region of interest" description="Disordered" evidence="1">
    <location>
        <begin position="468"/>
        <end position="597"/>
    </location>
</feature>
<feature type="compositionally biased region" description="Polar residues" evidence="1">
    <location>
        <begin position="396"/>
        <end position="407"/>
    </location>
</feature>
<feature type="compositionally biased region" description="Low complexity" evidence="1">
    <location>
        <begin position="484"/>
        <end position="494"/>
    </location>
</feature>
<feature type="compositionally biased region" description="Low complexity" evidence="1">
    <location>
        <begin position="195"/>
        <end position="205"/>
    </location>
</feature>
<feature type="compositionally biased region" description="Polar residues" evidence="1">
    <location>
        <begin position="1024"/>
        <end position="1038"/>
    </location>
</feature>
<feature type="compositionally biased region" description="Basic and acidic residues" evidence="1">
    <location>
        <begin position="380"/>
        <end position="390"/>
    </location>
</feature>
<feature type="compositionally biased region" description="Polar residues" evidence="1">
    <location>
        <begin position="566"/>
        <end position="575"/>
    </location>
</feature>
<feature type="compositionally biased region" description="Polar residues" evidence="1">
    <location>
        <begin position="912"/>
        <end position="927"/>
    </location>
</feature>
<dbReference type="PROSITE" id="PS50172">
    <property type="entry name" value="BRCT"/>
    <property type="match status" value="1"/>
</dbReference>
<feature type="compositionally biased region" description="Basic and acidic residues" evidence="1">
    <location>
        <begin position="951"/>
        <end position="965"/>
    </location>
</feature>
<gene>
    <name evidence="3" type="ORF">LTR09_000834</name>
</gene>
<feature type="region of interest" description="Disordered" evidence="1">
    <location>
        <begin position="786"/>
        <end position="841"/>
    </location>
</feature>
<feature type="compositionally biased region" description="Low complexity" evidence="1">
    <location>
        <begin position="36"/>
        <end position="54"/>
    </location>
</feature>
<evidence type="ECO:0000313" key="3">
    <source>
        <dbReference type="EMBL" id="KAK3057759.1"/>
    </source>
</evidence>
<feature type="region of interest" description="Disordered" evidence="1">
    <location>
        <begin position="1279"/>
        <end position="1312"/>
    </location>
</feature>
<dbReference type="EMBL" id="JAWDJX010000002">
    <property type="protein sequence ID" value="KAK3057759.1"/>
    <property type="molecule type" value="Genomic_DNA"/>
</dbReference>
<feature type="region of interest" description="Disordered" evidence="1">
    <location>
        <begin position="1"/>
        <end position="367"/>
    </location>
</feature>
<dbReference type="InterPro" id="IPR036420">
    <property type="entry name" value="BRCT_dom_sf"/>
</dbReference>
<protein>
    <recommendedName>
        <fullName evidence="2">BRCT domain-containing protein</fullName>
    </recommendedName>
</protein>
<feature type="compositionally biased region" description="Acidic residues" evidence="1">
    <location>
        <begin position="320"/>
        <end position="351"/>
    </location>
</feature>
<feature type="compositionally biased region" description="Polar residues" evidence="1">
    <location>
        <begin position="289"/>
        <end position="316"/>
    </location>
</feature>
<evidence type="ECO:0000256" key="1">
    <source>
        <dbReference type="SAM" id="MobiDB-lite"/>
    </source>
</evidence>
<comment type="caution">
    <text evidence="3">The sequence shown here is derived from an EMBL/GenBank/DDBJ whole genome shotgun (WGS) entry which is preliminary data.</text>
</comment>
<reference evidence="3" key="1">
    <citation type="submission" date="2023-04" db="EMBL/GenBank/DDBJ databases">
        <title>Black Yeasts Isolated from many extreme environments.</title>
        <authorList>
            <person name="Coleine C."/>
            <person name="Stajich J.E."/>
            <person name="Selbmann L."/>
        </authorList>
    </citation>
    <scope>NUCLEOTIDE SEQUENCE</scope>
    <source>
        <strain evidence="3">CCFEE 5312</strain>
    </source>
</reference>
<name>A0AAJ0GHP1_9PEZI</name>
<dbReference type="Pfam" id="PF00533">
    <property type="entry name" value="BRCT"/>
    <property type="match status" value="1"/>
</dbReference>
<dbReference type="SUPFAM" id="SSF52113">
    <property type="entry name" value="BRCT domain"/>
    <property type="match status" value="1"/>
</dbReference>
<dbReference type="Gene3D" id="3.40.50.10190">
    <property type="entry name" value="BRCT domain"/>
    <property type="match status" value="1"/>
</dbReference>
<feature type="compositionally biased region" description="Low complexity" evidence="1">
    <location>
        <begin position="218"/>
        <end position="242"/>
    </location>
</feature>
<sequence>MVATRRMVQKDPIDNDELASDPEAMFKKKPVRKATAKTNAKTSADKTTATATKGRATRGKKVEPEEAVEVVEEAPVKTAKRAPGRPKKDAAPVEEVAEVAKTMRATKTGSVRGRTAAAPVEEAPEAEVEQPKVTRATKSSTLRGRKTAAPAAEEEPAAKETNPTKTTKAGSVRGRKAAPAVEDPPVLAAPEPKATRGTRATAAKAQPLSPKKITQVSKPAARATTTAKPAAKAAPTKAPAKTTTRKRTVSDENADVAELQTAFEDEDTVVMLSSTPAKSLPAPGRGKKQPTQQEQSEASLSSRPTTPNDSTLQSFGQDELTMEDEADDAGAVSEQEDIDNTAEEEVSEDELCGPKTPMKRGNASAEAAYLSSVQRTIRKYEQEQRVETPARRHNVLGSQRGTPQTQKPYCKPQPPSSAIRPMTVSRATNRAFVFRDIREGVPSLPELEDEPIVEEDDELSFVVDDNIIPMDKPESEHDDEVSEPATPTTTTAAPLQLPSPSVWISDVEEVAKDEEPAQTFISHSVHEDGFIAPAEIEQDPDETMLAEDAPSDGETDDEEGDDEQDISQSITPSESFETDDTVIITRPARKQEEQTVVDHTVDTVAAGEQDSTNHHKSLARNSDIEVLDWQKPTKQDNTITVNFADLFSGARSAGHGDLVEERAGEGAAALDVEEGADDSAVDPMDVDFDTSLEGASVVNEAESRRQTLDLNEFVDMAALTEPTELSNLSDMHHADHETEMGVESEADLGAALSLSDDVDEDVCVETVIEDDHSTVEEAMLCAVPSTSHDLEQDAAEESATATAKSVPEPEAGATDVNSPVLDDDMFDLDYSRPQPQAQPEVEPAQAAIEAEEDVPHYALPTIAYDARRKSLPAIMHQTPAKAATRPHTSDGASMPRIVNPFSDQWWSRSRATSVSTTHAKSRQSTAHTMPLASSPMKSPAAKTPTATPGERFPRRAPRQDYEDHAQTVAAPRFQTPVDKPATRRQTFHRAASGRLTAFNPKPAAIEAPQAEAIATPKAVESVPTTPDFITNATETPTATPGERYPRMNLRKGYAEHAQTVAAPRFRTPAKTTPLKRPATTQKPESLRKAALKANTPMSSRTPIKTPLKAPAMTPGQEPMTPHPAAPLRGVVALVEVFTLEGSSASAPFVALLHRLGAKTTKAWSDRVSHVIFKDGSPTTLQRVRLNNKAAAKKGSDSVIHCVNSRWITDCDNASTRMDEADEAYAVDVAEVPRGGKRRRKSMEPSALLNIGGNIVRDRKSSTSRVSSFGRSSLLKMVTEAPAEPGAESTPMKDVSIAEKENSGEECSSPVTPAWIKEPSALVQQTAPMNRVRKLDLPGKDMAKHRRLTFWNGGN</sequence>
<keyword evidence="4" id="KW-1185">Reference proteome</keyword>
<dbReference type="InterPro" id="IPR001357">
    <property type="entry name" value="BRCT_dom"/>
</dbReference>
<accession>A0AAJ0GHP1</accession>
<feature type="compositionally biased region" description="Acidic residues" evidence="1">
    <location>
        <begin position="536"/>
        <end position="565"/>
    </location>
</feature>
<proteinExistence type="predicted"/>
<feature type="region of interest" description="Disordered" evidence="1">
    <location>
        <begin position="912"/>
        <end position="986"/>
    </location>
</feature>
<feature type="region of interest" description="Disordered" evidence="1">
    <location>
        <begin position="380"/>
        <end position="424"/>
    </location>
</feature>
<dbReference type="CDD" id="cd17716">
    <property type="entry name" value="BRCT_microcephalin_rpt1"/>
    <property type="match status" value="1"/>
</dbReference>
<evidence type="ECO:0000259" key="2">
    <source>
        <dbReference type="PROSITE" id="PS50172"/>
    </source>
</evidence>
<feature type="region of interest" description="Disordered" evidence="1">
    <location>
        <begin position="1024"/>
        <end position="1044"/>
    </location>
</feature>
<feature type="domain" description="BRCT" evidence="2">
    <location>
        <begin position="1122"/>
        <end position="1224"/>
    </location>
</feature>
<dbReference type="Proteomes" id="UP001271007">
    <property type="component" value="Unassembled WGS sequence"/>
</dbReference>